<evidence type="ECO:0000256" key="4">
    <source>
        <dbReference type="ARBA" id="ARBA00022598"/>
    </source>
</evidence>
<keyword evidence="13" id="KW-1185">Reference proteome</keyword>
<keyword evidence="6 10" id="KW-0547">Nucleotide-binding</keyword>
<comment type="function">
    <text evidence="1 10">Catalyzes the ATP-dependent condensation of GlcN-Ins and L-cysteine to form L-Cys-GlcN-Ins.</text>
</comment>
<evidence type="ECO:0000256" key="9">
    <source>
        <dbReference type="ARBA" id="ARBA00048350"/>
    </source>
</evidence>
<dbReference type="InterPro" id="IPR014729">
    <property type="entry name" value="Rossmann-like_a/b/a_fold"/>
</dbReference>
<dbReference type="GO" id="GO:0035446">
    <property type="term" value="F:cysteine-glucosaminylinositol ligase activity"/>
    <property type="evidence" value="ECO:0007669"/>
    <property type="project" value="UniProtKB-UniRule"/>
</dbReference>
<dbReference type="EMBL" id="AP022620">
    <property type="protein sequence ID" value="BBZ76412.1"/>
    <property type="molecule type" value="Genomic_DNA"/>
</dbReference>
<feature type="binding site" evidence="10">
    <location>
        <begin position="62"/>
        <end position="65"/>
    </location>
    <ligand>
        <name>L-cysteinyl-5'-AMP</name>
        <dbReference type="ChEBI" id="CHEBI:144924"/>
    </ligand>
</feature>
<feature type="binding site" evidence="10">
    <location>
        <position position="302"/>
    </location>
    <ligand>
        <name>L-cysteinyl-5'-AMP</name>
        <dbReference type="ChEBI" id="CHEBI:144924"/>
    </ligand>
</feature>
<feature type="binding site" evidence="10">
    <location>
        <position position="250"/>
    </location>
    <ligand>
        <name>Zn(2+)</name>
        <dbReference type="ChEBI" id="CHEBI:29105"/>
    </ligand>
</feature>
<dbReference type="Gene3D" id="1.20.120.640">
    <property type="entry name" value="Anticodon-binding domain of a subclass of class I aminoacyl-tRNA synthetases"/>
    <property type="match status" value="1"/>
</dbReference>
<protein>
    <recommendedName>
        <fullName evidence="10">L-cysteine:1D-myo-inositol 2-amino-2-deoxy-alpha-D-glucopyranoside ligase</fullName>
        <shortName evidence="10">L-Cys:GlcN-Ins ligase</shortName>
        <ecNumber evidence="10">6.3.1.13</ecNumber>
    </recommendedName>
    <alternativeName>
        <fullName evidence="10">Mycothiol ligase</fullName>
        <shortName evidence="10">MSH ligase</shortName>
    </alternativeName>
</protein>
<dbReference type="CDD" id="cd00672">
    <property type="entry name" value="CysRS_core"/>
    <property type="match status" value="1"/>
</dbReference>
<dbReference type="Proteomes" id="UP000467249">
    <property type="component" value="Chromosome"/>
</dbReference>
<dbReference type="InterPro" id="IPR017812">
    <property type="entry name" value="Mycothiol_ligase_MshC"/>
</dbReference>
<feature type="binding site" evidence="10">
    <location>
        <begin position="268"/>
        <end position="270"/>
    </location>
    <ligand>
        <name>L-cysteinyl-5'-AMP</name>
        <dbReference type="ChEBI" id="CHEBI:144924"/>
    </ligand>
</feature>
<accession>A0A6N4W8L8</accession>
<evidence type="ECO:0000256" key="8">
    <source>
        <dbReference type="ARBA" id="ARBA00022840"/>
    </source>
</evidence>
<dbReference type="GO" id="GO:0008270">
    <property type="term" value="F:zinc ion binding"/>
    <property type="evidence" value="ECO:0007669"/>
    <property type="project" value="UniProtKB-UniRule"/>
</dbReference>
<dbReference type="HAMAP" id="MF_01697">
    <property type="entry name" value="MshC"/>
    <property type="match status" value="1"/>
</dbReference>
<feature type="short sequence motif" description="'ERGGDP' region" evidence="10">
    <location>
        <begin position="206"/>
        <end position="211"/>
    </location>
</feature>
<dbReference type="GO" id="GO:0010125">
    <property type="term" value="P:mycothiol biosynthetic process"/>
    <property type="evidence" value="ECO:0007669"/>
    <property type="project" value="UniProtKB-UniRule"/>
</dbReference>
<feature type="domain" description="tRNA synthetases class I catalytic" evidence="11">
    <location>
        <begin position="57"/>
        <end position="355"/>
    </location>
</feature>
<evidence type="ECO:0000256" key="2">
    <source>
        <dbReference type="ARBA" id="ARBA00007723"/>
    </source>
</evidence>
<dbReference type="InterPro" id="IPR032678">
    <property type="entry name" value="tRNA-synt_1_cat_dom"/>
</dbReference>
<evidence type="ECO:0000256" key="3">
    <source>
        <dbReference type="ARBA" id="ARBA00011245"/>
    </source>
</evidence>
<feature type="binding site" evidence="10">
    <location>
        <position position="246"/>
    </location>
    <ligand>
        <name>L-cysteinyl-5'-AMP</name>
        <dbReference type="ChEBI" id="CHEBI:144924"/>
    </ligand>
</feature>
<dbReference type="GO" id="GO:0004817">
    <property type="term" value="F:cysteine-tRNA ligase activity"/>
    <property type="evidence" value="ECO:0007669"/>
    <property type="project" value="TreeGrafter"/>
</dbReference>
<dbReference type="PANTHER" id="PTHR10890">
    <property type="entry name" value="CYSTEINYL-TRNA SYNTHETASE"/>
    <property type="match status" value="1"/>
</dbReference>
<keyword evidence="5 10" id="KW-0479">Metal-binding</keyword>
<dbReference type="PRINTS" id="PR00983">
    <property type="entry name" value="TRNASYNTHCYS"/>
</dbReference>
<keyword evidence="7 10" id="KW-0862">Zinc</keyword>
<dbReference type="NCBIfam" id="TIGR03447">
    <property type="entry name" value="mycothiol_MshC"/>
    <property type="match status" value="1"/>
</dbReference>
<evidence type="ECO:0000259" key="11">
    <source>
        <dbReference type="Pfam" id="PF01406"/>
    </source>
</evidence>
<dbReference type="PANTHER" id="PTHR10890:SF3">
    <property type="entry name" value="CYSTEINE--TRNA LIGASE, CYTOPLASMIC"/>
    <property type="match status" value="1"/>
</dbReference>
<evidence type="ECO:0000256" key="1">
    <source>
        <dbReference type="ARBA" id="ARBA00003679"/>
    </source>
</evidence>
<comment type="cofactor">
    <cofactor evidence="10">
        <name>Zn(2+)</name>
        <dbReference type="ChEBI" id="CHEBI:29105"/>
    </cofactor>
    <text evidence="10">Binds 1 zinc ion per subunit.</text>
</comment>
<feature type="short sequence motif" description="'HIGH' region" evidence="10">
    <location>
        <begin position="64"/>
        <end position="74"/>
    </location>
</feature>
<dbReference type="GO" id="GO:0005829">
    <property type="term" value="C:cytosol"/>
    <property type="evidence" value="ECO:0007669"/>
    <property type="project" value="TreeGrafter"/>
</dbReference>
<gene>
    <name evidence="10 12" type="primary">mshC</name>
    <name evidence="12" type="ORF">MANY_17490</name>
</gene>
<comment type="subunit">
    <text evidence="3 10">Monomer.</text>
</comment>
<organism evidence="12 13">
    <name type="scientific">Mycolicibacterium anyangense</name>
    <dbReference type="NCBI Taxonomy" id="1431246"/>
    <lineage>
        <taxon>Bacteria</taxon>
        <taxon>Bacillati</taxon>
        <taxon>Actinomycetota</taxon>
        <taxon>Actinomycetes</taxon>
        <taxon>Mycobacteriales</taxon>
        <taxon>Mycobacteriaceae</taxon>
        <taxon>Mycolicibacterium</taxon>
    </lineage>
</organism>
<evidence type="ECO:0000256" key="5">
    <source>
        <dbReference type="ARBA" id="ARBA00022723"/>
    </source>
</evidence>
<dbReference type="Pfam" id="PF01406">
    <property type="entry name" value="tRNA-synt_1e"/>
    <property type="match status" value="1"/>
</dbReference>
<feature type="binding site" evidence="10">
    <location>
        <position position="275"/>
    </location>
    <ligand>
        <name>Zn(2+)</name>
        <dbReference type="ChEBI" id="CHEBI:29105"/>
    </ligand>
</feature>
<dbReference type="EC" id="6.3.1.13" evidence="10"/>
<keyword evidence="8 10" id="KW-0067">ATP-binding</keyword>
<comment type="catalytic activity">
    <reaction evidence="9 10">
        <text>1D-myo-inositol 2-amino-2-deoxy-alpha-D-glucopyranoside + L-cysteine + ATP = 1D-myo-inositol 2-(L-cysteinylamino)-2-deoxy-alpha-D-glucopyranoside + AMP + diphosphate + H(+)</text>
        <dbReference type="Rhea" id="RHEA:26176"/>
        <dbReference type="ChEBI" id="CHEBI:15378"/>
        <dbReference type="ChEBI" id="CHEBI:30616"/>
        <dbReference type="ChEBI" id="CHEBI:33019"/>
        <dbReference type="ChEBI" id="CHEBI:35235"/>
        <dbReference type="ChEBI" id="CHEBI:58886"/>
        <dbReference type="ChEBI" id="CHEBI:58887"/>
        <dbReference type="ChEBI" id="CHEBI:456215"/>
        <dbReference type="EC" id="6.3.1.13"/>
    </reaction>
</comment>
<evidence type="ECO:0000313" key="12">
    <source>
        <dbReference type="EMBL" id="BBZ76412.1"/>
    </source>
</evidence>
<keyword evidence="4 10" id="KW-0436">Ligase</keyword>
<sequence>MRPHTTRSDVTSEPLRVNGMQSWSAVDIPKLPGQGPALRLYDSADRQVRPTSPGPTATMYVCGITPYDATHLGHAATYLTFDLVYRVWLDNGHQVHYVQNITDVDDPLFERAERDGIDWRDLGAREIQLFREDMAALRVLPPRDYVAATDAITEVVELVEKLVAAGAAYVVDDPEFPDVYYRASATTQFGYESGYDRETMARLFAERGGDPDRPGKADELDALLWRAQRPGEPSWPSPFGPGRPGWHVECSAISLDRLGFGFDVQGGGSDLIFPHHEFSAAHAECATGERRFARHYVHAGMIGWDGHKMSKSRGNLVLVSRLREQGVDPAAIRLGLFAGHYRSDRFWSDDVLADASTRLQRWRSAAALPAGPDARDLVARLRQYLADDLDTPRALAAVDGWVTDALEYGGHDESAPATVTAAVDALLGVRL</sequence>
<dbReference type="InterPro" id="IPR024909">
    <property type="entry name" value="Cys-tRNA/MSH_ligase"/>
</dbReference>
<dbReference type="FunFam" id="3.40.50.620:FF:000134">
    <property type="entry name" value="L-cysteine:1D-myo-inositol 2-amino-2-deoxy-alpha-D-glucopyranoside ligase"/>
    <property type="match status" value="1"/>
</dbReference>
<evidence type="ECO:0000256" key="6">
    <source>
        <dbReference type="ARBA" id="ARBA00022741"/>
    </source>
</evidence>
<name>A0A6N4W8L8_9MYCO</name>
<evidence type="ECO:0000256" key="10">
    <source>
        <dbReference type="HAMAP-Rule" id="MF_01697"/>
    </source>
</evidence>
<evidence type="ECO:0000313" key="13">
    <source>
        <dbReference type="Proteomes" id="UP000467249"/>
    </source>
</evidence>
<feature type="binding site" evidence="10">
    <location>
        <position position="62"/>
    </location>
    <ligand>
        <name>Zn(2+)</name>
        <dbReference type="ChEBI" id="CHEBI:29105"/>
    </ligand>
</feature>
<dbReference type="KEGG" id="many:MANY_17490"/>
<feature type="binding site" evidence="10">
    <location>
        <begin position="100"/>
        <end position="102"/>
    </location>
    <ligand>
        <name>L-cysteinyl-5'-AMP</name>
        <dbReference type="ChEBI" id="CHEBI:144924"/>
    </ligand>
</feature>
<dbReference type="Gene3D" id="3.40.50.620">
    <property type="entry name" value="HUPs"/>
    <property type="match status" value="1"/>
</dbReference>
<reference evidence="12 13" key="1">
    <citation type="journal article" date="2019" name="Emerg. Microbes Infect.">
        <title>Comprehensive subspecies identification of 175 nontuberculous mycobacteria species based on 7547 genomic profiles.</title>
        <authorList>
            <person name="Matsumoto Y."/>
            <person name="Kinjo T."/>
            <person name="Motooka D."/>
            <person name="Nabeya D."/>
            <person name="Jung N."/>
            <person name="Uechi K."/>
            <person name="Horii T."/>
            <person name="Iida T."/>
            <person name="Fujita J."/>
            <person name="Nakamura S."/>
        </authorList>
    </citation>
    <scope>NUCLEOTIDE SEQUENCE [LARGE SCALE GENOMIC DNA]</scope>
    <source>
        <strain evidence="12 13">JCM 30275</strain>
    </source>
</reference>
<comment type="similarity">
    <text evidence="2 10">Belongs to the class-I aminoacyl-tRNA synthetase family. MshC subfamily.</text>
</comment>
<dbReference type="GO" id="GO:0006423">
    <property type="term" value="P:cysteinyl-tRNA aminoacylation"/>
    <property type="evidence" value="ECO:0007669"/>
    <property type="project" value="TreeGrafter"/>
</dbReference>
<feature type="short sequence motif" description="'KMSKS' region" evidence="10">
    <location>
        <begin position="308"/>
        <end position="312"/>
    </location>
</feature>
<proteinExistence type="inferred from homology"/>
<feature type="binding site" evidence="10">
    <location>
        <position position="77"/>
    </location>
    <ligand>
        <name>L-cysteinyl-5'-AMP</name>
        <dbReference type="ChEBI" id="CHEBI:144924"/>
    </ligand>
</feature>
<dbReference type="SUPFAM" id="SSF52374">
    <property type="entry name" value="Nucleotidylyl transferase"/>
    <property type="match status" value="1"/>
</dbReference>
<dbReference type="CDD" id="cd07955">
    <property type="entry name" value="Anticodon_Ia_Cys_like"/>
    <property type="match status" value="1"/>
</dbReference>
<dbReference type="AlphaFoldDB" id="A0A6N4W8L8"/>
<evidence type="ECO:0000256" key="7">
    <source>
        <dbReference type="ARBA" id="ARBA00022833"/>
    </source>
</evidence>
<dbReference type="GO" id="GO:0005524">
    <property type="term" value="F:ATP binding"/>
    <property type="evidence" value="ECO:0007669"/>
    <property type="project" value="UniProtKB-KW"/>
</dbReference>